<dbReference type="PANTHER" id="PTHR10353">
    <property type="entry name" value="GLYCOSYL HYDROLASE"/>
    <property type="match status" value="1"/>
</dbReference>
<dbReference type="RefSeq" id="WP_066445916.1">
    <property type="nucleotide sequence ID" value="NZ_JANKBF010000005.1"/>
</dbReference>
<sequence>MNERFPDGFLWGSSTNAQQFEGGYNEGGKGLSIADKRYIPSLINGDFEGFKKASDHFHRYKEDIAYYGEMGFQIYRFTIAWSRIFPHGDGEINQEGLNFYRAVLDELERYHIIPVVTLYAYDLPYHLIEKYQGWINRQCIDDYLHYVETVVSAFKGRVQYWVPFNEQNHASFDSQYMTGYVDKNITETFQIVHHFNLAYALATRLIHRIDPKAQVGANIGNACFYPKTCNPVDVQLADDLAYKIGYGNSDVYYRGIYTKRYLDGFLGAHFDEVIQDGDMEIIKHSEPDFQSLTYYFSIPVDHQVYQGNLRNCIKDPNPYVKQTKWKWNIEPYGLKHLLDDYYHRYQLPILILENGLGYQDILENGKVHDQYRIDFLRNHIQWMKKSIDEGVEVIGFLTWSAIDLYSTRDGFEKRYGFVYVDKNDNYRRIKKDSFYWYQKVIKSHGEDLGD</sequence>
<proteinExistence type="inferred from homology"/>
<comment type="caution">
    <text evidence="6">The sequence shown here is derived from an EMBL/GenBank/DDBJ whole genome shotgun (WGS) entry which is preliminary data.</text>
</comment>
<dbReference type="PROSITE" id="PS00572">
    <property type="entry name" value="GLYCOSYL_HYDROL_F1_1"/>
    <property type="match status" value="1"/>
</dbReference>
<evidence type="ECO:0000256" key="5">
    <source>
        <dbReference type="RuleBase" id="RU003690"/>
    </source>
</evidence>
<gene>
    <name evidence="6" type="ORF">EDD60_10937</name>
</gene>
<evidence type="ECO:0000256" key="1">
    <source>
        <dbReference type="ARBA" id="ARBA00010838"/>
    </source>
</evidence>
<organism evidence="6 7">
    <name type="scientific">Longibaculum muris</name>
    <dbReference type="NCBI Taxonomy" id="1796628"/>
    <lineage>
        <taxon>Bacteria</taxon>
        <taxon>Bacillati</taxon>
        <taxon>Bacillota</taxon>
        <taxon>Erysipelotrichia</taxon>
        <taxon>Erysipelotrichales</taxon>
        <taxon>Coprobacillaceae</taxon>
        <taxon>Longibaculum</taxon>
    </lineage>
</organism>
<dbReference type="AlphaFoldDB" id="A0A4R3Z391"/>
<keyword evidence="7" id="KW-1185">Reference proteome</keyword>
<dbReference type="SUPFAM" id="SSF51445">
    <property type="entry name" value="(Trans)glycosidases"/>
    <property type="match status" value="1"/>
</dbReference>
<evidence type="ECO:0000256" key="2">
    <source>
        <dbReference type="ARBA" id="ARBA00022801"/>
    </source>
</evidence>
<accession>A0A4R3Z391</accession>
<dbReference type="PANTHER" id="PTHR10353:SF122">
    <property type="entry name" value="6-PHOSPHO-BETA-GLUCOSIDASE ASCB-RELATED"/>
    <property type="match status" value="1"/>
</dbReference>
<name>A0A4R3Z391_9FIRM</name>
<evidence type="ECO:0000313" key="6">
    <source>
        <dbReference type="EMBL" id="TCV99455.1"/>
    </source>
</evidence>
<dbReference type="GeneID" id="98915322"/>
<dbReference type="InterPro" id="IPR017853">
    <property type="entry name" value="GH"/>
</dbReference>
<feature type="active site" description="Nucleophile" evidence="4">
    <location>
        <position position="353"/>
    </location>
</feature>
<dbReference type="PRINTS" id="PR00131">
    <property type="entry name" value="GLHYDRLASE1"/>
</dbReference>
<keyword evidence="2" id="KW-0378">Hydrolase</keyword>
<dbReference type="FunFam" id="3.20.20.80:FF:000004">
    <property type="entry name" value="Beta-glucosidase 6-phospho-beta-glucosidase"/>
    <property type="match status" value="1"/>
</dbReference>
<evidence type="ECO:0000256" key="4">
    <source>
        <dbReference type="PROSITE-ProRule" id="PRU10055"/>
    </source>
</evidence>
<dbReference type="InterPro" id="IPR001360">
    <property type="entry name" value="Glyco_hydro_1"/>
</dbReference>
<dbReference type="Pfam" id="PF00232">
    <property type="entry name" value="Glyco_hydro_1"/>
    <property type="match status" value="1"/>
</dbReference>
<dbReference type="GO" id="GO:0016052">
    <property type="term" value="P:carbohydrate catabolic process"/>
    <property type="evidence" value="ECO:0007669"/>
    <property type="project" value="TreeGrafter"/>
</dbReference>
<reference evidence="6 7" key="1">
    <citation type="submission" date="2019-03" db="EMBL/GenBank/DDBJ databases">
        <title>Genomic Encyclopedia of Type Strains, Phase IV (KMG-IV): sequencing the most valuable type-strain genomes for metagenomic binning, comparative biology and taxonomic classification.</title>
        <authorList>
            <person name="Goeker M."/>
        </authorList>
    </citation>
    <scope>NUCLEOTIDE SEQUENCE [LARGE SCALE GENOMIC DNA]</scope>
    <source>
        <strain evidence="6 7">DSM 29487</strain>
    </source>
</reference>
<dbReference type="Gene3D" id="3.20.20.80">
    <property type="entry name" value="Glycosidases"/>
    <property type="match status" value="1"/>
</dbReference>
<evidence type="ECO:0000313" key="7">
    <source>
        <dbReference type="Proteomes" id="UP000295515"/>
    </source>
</evidence>
<dbReference type="Proteomes" id="UP000295515">
    <property type="component" value="Unassembled WGS sequence"/>
</dbReference>
<keyword evidence="3" id="KW-0326">Glycosidase</keyword>
<evidence type="ECO:0000256" key="3">
    <source>
        <dbReference type="ARBA" id="ARBA00023295"/>
    </source>
</evidence>
<dbReference type="GO" id="GO:0005829">
    <property type="term" value="C:cytosol"/>
    <property type="evidence" value="ECO:0007669"/>
    <property type="project" value="TreeGrafter"/>
</dbReference>
<dbReference type="InterPro" id="IPR018120">
    <property type="entry name" value="Glyco_hydro_1_AS"/>
</dbReference>
<dbReference type="GO" id="GO:0008422">
    <property type="term" value="F:beta-glucosidase activity"/>
    <property type="evidence" value="ECO:0007669"/>
    <property type="project" value="TreeGrafter"/>
</dbReference>
<comment type="similarity">
    <text evidence="1 5">Belongs to the glycosyl hydrolase 1 family.</text>
</comment>
<dbReference type="EMBL" id="SMCQ01000009">
    <property type="protein sequence ID" value="TCV99455.1"/>
    <property type="molecule type" value="Genomic_DNA"/>
</dbReference>
<protein>
    <submittedName>
        <fullName evidence="6">6-phospho-beta-glucosidase</fullName>
    </submittedName>
</protein>